<gene>
    <name evidence="2" type="primary">rqcd1</name>
    <name evidence="2" type="ORF">SPIL2461_LOCUS21698</name>
</gene>
<protein>
    <submittedName>
        <fullName evidence="2">Rqcd1 protein</fullName>
    </submittedName>
</protein>
<feature type="compositionally biased region" description="Low complexity" evidence="1">
    <location>
        <begin position="129"/>
        <end position="148"/>
    </location>
</feature>
<proteinExistence type="predicted"/>
<evidence type="ECO:0000313" key="2">
    <source>
        <dbReference type="EMBL" id="CAE7749924.1"/>
    </source>
</evidence>
<accession>A0A812XWR9</accession>
<feature type="compositionally biased region" description="Low complexity" evidence="1">
    <location>
        <begin position="15"/>
        <end position="29"/>
    </location>
</feature>
<feature type="region of interest" description="Disordered" evidence="1">
    <location>
        <begin position="112"/>
        <end position="150"/>
    </location>
</feature>
<evidence type="ECO:0000313" key="3">
    <source>
        <dbReference type="Proteomes" id="UP000649617"/>
    </source>
</evidence>
<dbReference type="EMBL" id="CAJNIZ010046504">
    <property type="protein sequence ID" value="CAE7749924.1"/>
    <property type="molecule type" value="Genomic_DNA"/>
</dbReference>
<dbReference type="OrthoDB" id="438255at2759"/>
<name>A0A812XWR9_SYMPI</name>
<dbReference type="Proteomes" id="UP000649617">
    <property type="component" value="Unassembled WGS sequence"/>
</dbReference>
<feature type="region of interest" description="Disordered" evidence="1">
    <location>
        <begin position="1"/>
        <end position="30"/>
    </location>
</feature>
<dbReference type="AlphaFoldDB" id="A0A812XWR9"/>
<evidence type="ECO:0000256" key="1">
    <source>
        <dbReference type="SAM" id="MobiDB-lite"/>
    </source>
</evidence>
<sequence>MGSSSSASRQEAHVPQPSQPAQPAQLSLPIQNRRTRAVTLSVEPREGAAEVSGVGGGVCLPIKNRRTRGVILEAAEFNPENRLAPPGLNLGRGQEVSGTGDMTRRAVHNPLGHAFAPDSPTALVPRLPSSPAATSSARTSSVPASPSVMSRNSRVHFAASPASVVEITPYSWTSRSSAYSPTSPTFATEASPTSLNAPQGQGLYAGAPLQHAVVVPAVQYVQHYAWTAPSVTAPAAHPVVSAPALPALPLAGVAGAHAAPAPPAGPAAAPTIAVSLPKPIAPPAAVWRRPA</sequence>
<reference evidence="2" key="1">
    <citation type="submission" date="2021-02" db="EMBL/GenBank/DDBJ databases">
        <authorList>
            <person name="Dougan E. K."/>
            <person name="Rhodes N."/>
            <person name="Thang M."/>
            <person name="Chan C."/>
        </authorList>
    </citation>
    <scope>NUCLEOTIDE SEQUENCE</scope>
</reference>
<keyword evidence="3" id="KW-1185">Reference proteome</keyword>
<feature type="region of interest" description="Disordered" evidence="1">
    <location>
        <begin position="174"/>
        <end position="194"/>
    </location>
</feature>
<comment type="caution">
    <text evidence="2">The sequence shown here is derived from an EMBL/GenBank/DDBJ whole genome shotgun (WGS) entry which is preliminary data.</text>
</comment>
<organism evidence="2 3">
    <name type="scientific">Symbiodinium pilosum</name>
    <name type="common">Dinoflagellate</name>
    <dbReference type="NCBI Taxonomy" id="2952"/>
    <lineage>
        <taxon>Eukaryota</taxon>
        <taxon>Sar</taxon>
        <taxon>Alveolata</taxon>
        <taxon>Dinophyceae</taxon>
        <taxon>Suessiales</taxon>
        <taxon>Symbiodiniaceae</taxon>
        <taxon>Symbiodinium</taxon>
    </lineage>
</organism>